<protein>
    <recommendedName>
        <fullName evidence="8 10">Proline iminopeptidase</fullName>
        <shortName evidence="8">PIP</shortName>
        <ecNumber evidence="8 10">3.4.11.5</ecNumber>
    </recommendedName>
    <alternativeName>
        <fullName evidence="8">Prolyl aminopeptidase</fullName>
    </alternativeName>
</protein>
<dbReference type="GO" id="GO:0005737">
    <property type="term" value="C:cytoplasm"/>
    <property type="evidence" value="ECO:0007669"/>
    <property type="project" value="UniProtKB-SubCell"/>
</dbReference>
<dbReference type="NCBIfam" id="TIGR01249">
    <property type="entry name" value="pro_imino_pep_1"/>
    <property type="match status" value="1"/>
</dbReference>
<comment type="subcellular location">
    <subcellularLocation>
        <location evidence="2 8">Cytoplasm</location>
    </subcellularLocation>
</comment>
<evidence type="ECO:0000313" key="12">
    <source>
        <dbReference type="EMBL" id="NDJ18100.1"/>
    </source>
</evidence>
<keyword evidence="13" id="KW-1185">Reference proteome</keyword>
<feature type="domain" description="AB hydrolase-1" evidence="11">
    <location>
        <begin position="35"/>
        <end position="297"/>
    </location>
</feature>
<name>A0A8J7Z2I7_9CYAN</name>
<dbReference type="InterPro" id="IPR005944">
    <property type="entry name" value="Pro_iminopeptidase"/>
</dbReference>
<dbReference type="PANTHER" id="PTHR43722">
    <property type="entry name" value="PROLINE IMINOPEPTIDASE"/>
    <property type="match status" value="1"/>
</dbReference>
<dbReference type="SUPFAM" id="SSF53474">
    <property type="entry name" value="alpha/beta-Hydrolases"/>
    <property type="match status" value="1"/>
</dbReference>
<sequence length="316" mass="35882">MRDLYPAIAPYQTGMLPVSDLHTIYYEQSGNPNGKPVVFLHGGPGGGTIPAYRQYFDPHQWRIVLFDQRGAGNSTPHAELRENTTWDLVSDIEKLRSHLGIDRWVVFGGSWGSTLALAYAQTHCDRCLGLILRGIFLLRRKEILWFYQEGASWIFPDAWEAYLAPIPADEQTDLVSAYYKRLTSDDAKIRQQAAKAWSVWEASTSRLRVDPTLQQHFEADEFAEAFARIECHYFMNCGFFEVDDHLLRRCDRIRHLPIVIVQGRYDVVCPMASAWDLHKALPDAEFIVVPDAGHSMMEAGILSALVDATDQFSTIS</sequence>
<gene>
    <name evidence="12" type="primary">pip</name>
    <name evidence="12" type="ORF">GS601_12505</name>
</gene>
<evidence type="ECO:0000256" key="9">
    <source>
        <dbReference type="PIRSR" id="PIRSR006431-1"/>
    </source>
</evidence>
<feature type="active site" description="Proton donor" evidence="9">
    <location>
        <position position="294"/>
    </location>
</feature>
<evidence type="ECO:0000256" key="1">
    <source>
        <dbReference type="ARBA" id="ARBA00001585"/>
    </source>
</evidence>
<organism evidence="12 13">
    <name type="scientific">Myxacorys almedinensis A</name>
    <dbReference type="NCBI Taxonomy" id="2690445"/>
    <lineage>
        <taxon>Bacteria</taxon>
        <taxon>Bacillati</taxon>
        <taxon>Cyanobacteriota</taxon>
        <taxon>Cyanophyceae</taxon>
        <taxon>Leptolyngbyales</taxon>
        <taxon>Leptolyngbyaceae</taxon>
        <taxon>Myxacorys</taxon>
        <taxon>Myxacorys almedinensis</taxon>
    </lineage>
</organism>
<dbReference type="InterPro" id="IPR002410">
    <property type="entry name" value="Peptidase_S33"/>
</dbReference>
<feature type="active site" evidence="9">
    <location>
        <position position="266"/>
    </location>
</feature>
<comment type="caution">
    <text evidence="12">The sequence shown here is derived from an EMBL/GenBank/DDBJ whole genome shotgun (WGS) entry which is preliminary data.</text>
</comment>
<dbReference type="PRINTS" id="PR00793">
    <property type="entry name" value="PROAMNOPTASE"/>
</dbReference>
<dbReference type="Gene3D" id="3.40.50.1820">
    <property type="entry name" value="alpha/beta hydrolase"/>
    <property type="match status" value="1"/>
</dbReference>
<evidence type="ECO:0000256" key="10">
    <source>
        <dbReference type="RuleBase" id="RU003421"/>
    </source>
</evidence>
<dbReference type="EC" id="3.4.11.5" evidence="8 10"/>
<dbReference type="GO" id="GO:0006508">
    <property type="term" value="P:proteolysis"/>
    <property type="evidence" value="ECO:0007669"/>
    <property type="project" value="UniProtKB-KW"/>
</dbReference>
<evidence type="ECO:0000256" key="2">
    <source>
        <dbReference type="ARBA" id="ARBA00004496"/>
    </source>
</evidence>
<evidence type="ECO:0000256" key="3">
    <source>
        <dbReference type="ARBA" id="ARBA00010088"/>
    </source>
</evidence>
<evidence type="ECO:0000259" key="11">
    <source>
        <dbReference type="Pfam" id="PF00561"/>
    </source>
</evidence>
<proteinExistence type="inferred from homology"/>
<keyword evidence="6 8" id="KW-0645">Protease</keyword>
<keyword evidence="4 8" id="KW-0031">Aminopeptidase</keyword>
<evidence type="ECO:0000313" key="13">
    <source>
        <dbReference type="Proteomes" id="UP000646053"/>
    </source>
</evidence>
<evidence type="ECO:0000256" key="8">
    <source>
        <dbReference type="PIRNR" id="PIRNR006431"/>
    </source>
</evidence>
<evidence type="ECO:0000256" key="6">
    <source>
        <dbReference type="ARBA" id="ARBA00022670"/>
    </source>
</evidence>
<comment type="catalytic activity">
    <reaction evidence="1 8 10">
        <text>Release of N-terminal proline from a peptide.</text>
        <dbReference type="EC" id="3.4.11.5"/>
    </reaction>
</comment>
<dbReference type="Proteomes" id="UP000646053">
    <property type="component" value="Unassembled WGS sequence"/>
</dbReference>
<evidence type="ECO:0000256" key="5">
    <source>
        <dbReference type="ARBA" id="ARBA00022490"/>
    </source>
</evidence>
<dbReference type="AlphaFoldDB" id="A0A8J7Z2I7"/>
<dbReference type="Pfam" id="PF00561">
    <property type="entry name" value="Abhydrolase_1"/>
    <property type="match status" value="1"/>
</dbReference>
<accession>A0A8J7Z2I7</accession>
<dbReference type="EMBL" id="WVIE01000013">
    <property type="protein sequence ID" value="NDJ18100.1"/>
    <property type="molecule type" value="Genomic_DNA"/>
</dbReference>
<dbReference type="PIRSF" id="PIRSF006431">
    <property type="entry name" value="Pept_S33"/>
    <property type="match status" value="1"/>
</dbReference>
<evidence type="ECO:0000256" key="7">
    <source>
        <dbReference type="ARBA" id="ARBA00022801"/>
    </source>
</evidence>
<reference evidence="12" key="1">
    <citation type="submission" date="2019-12" db="EMBL/GenBank/DDBJ databases">
        <title>High-Quality draft genome sequences of three cyanobacteria isolated from the limestone walls of the Old Cathedral of Coimbra.</title>
        <authorList>
            <person name="Tiago I."/>
            <person name="Soares F."/>
            <person name="Portugal A."/>
        </authorList>
    </citation>
    <scope>NUCLEOTIDE SEQUENCE</scope>
    <source>
        <strain evidence="12">A</strain>
    </source>
</reference>
<keyword evidence="7 8" id="KW-0378">Hydrolase</keyword>
<feature type="active site" description="Nucleophile" evidence="9">
    <location>
        <position position="110"/>
    </location>
</feature>
<dbReference type="GO" id="GO:0004177">
    <property type="term" value="F:aminopeptidase activity"/>
    <property type="evidence" value="ECO:0007669"/>
    <property type="project" value="UniProtKB-UniRule"/>
</dbReference>
<comment type="similarity">
    <text evidence="3 8 10">Belongs to the peptidase S33 family.</text>
</comment>
<dbReference type="InterPro" id="IPR000073">
    <property type="entry name" value="AB_hydrolase_1"/>
</dbReference>
<dbReference type="InterPro" id="IPR029058">
    <property type="entry name" value="AB_hydrolase_fold"/>
</dbReference>
<keyword evidence="5 8" id="KW-0963">Cytoplasm</keyword>
<dbReference type="RefSeq" id="WP_162423627.1">
    <property type="nucleotide sequence ID" value="NZ_WVIE01000013.1"/>
</dbReference>
<evidence type="ECO:0000256" key="4">
    <source>
        <dbReference type="ARBA" id="ARBA00022438"/>
    </source>
</evidence>
<dbReference type="PANTHER" id="PTHR43722:SF1">
    <property type="entry name" value="PROLINE IMINOPEPTIDASE"/>
    <property type="match status" value="1"/>
</dbReference>